<feature type="compositionally biased region" description="Low complexity" evidence="7">
    <location>
        <begin position="52"/>
        <end position="66"/>
    </location>
</feature>
<dbReference type="InterPro" id="IPR036412">
    <property type="entry name" value="HAD-like_sf"/>
</dbReference>
<keyword evidence="3 6" id="KW-0378">Hydrolase</keyword>
<proteinExistence type="inferred from homology"/>
<dbReference type="SFLD" id="SFLDF00044">
    <property type="entry name" value="enolase-phosphatase"/>
    <property type="match status" value="1"/>
</dbReference>
<dbReference type="NCBIfam" id="TIGR01691">
    <property type="entry name" value="enolase-ppase"/>
    <property type="match status" value="1"/>
</dbReference>
<keyword evidence="1 6" id="KW-0028">Amino-acid biosynthesis</keyword>
<evidence type="ECO:0000313" key="9">
    <source>
        <dbReference type="Proteomes" id="UP000193648"/>
    </source>
</evidence>
<evidence type="ECO:0000256" key="2">
    <source>
        <dbReference type="ARBA" id="ARBA00022723"/>
    </source>
</evidence>
<dbReference type="GO" id="GO:0005737">
    <property type="term" value="C:cytoplasm"/>
    <property type="evidence" value="ECO:0007669"/>
    <property type="project" value="UniProtKB-SubCell"/>
</dbReference>
<dbReference type="NCBIfam" id="TIGR01549">
    <property type="entry name" value="HAD-SF-IA-v1"/>
    <property type="match status" value="1"/>
</dbReference>
<comment type="function">
    <text evidence="6">Bifunctional enzyme that catalyzes the enolization of 2,3-diketo-5-methylthiopentyl-1-phosphate (DK-MTP-1-P) into the intermediate 2-hydroxy-3-keto-5-methylthiopentenyl-1-phosphate (HK-MTPenyl-1-P), which is then dephosphorylated to form the acireductone 1,2-dihydroxy-3-keto-5-methylthiopentene (DHK-MTPene).</text>
</comment>
<comment type="pathway">
    <text evidence="6">Amino-acid biosynthesis; L-methionine biosynthesis via salvage pathway; L-methionine from S-methyl-5-thio-alpha-D-ribose 1-phosphate: step 4/6.</text>
</comment>
<evidence type="ECO:0000256" key="1">
    <source>
        <dbReference type="ARBA" id="ARBA00022605"/>
    </source>
</evidence>
<dbReference type="InterPro" id="IPR027511">
    <property type="entry name" value="ENOPH1_eukaryotes"/>
</dbReference>
<dbReference type="GO" id="GO:0043874">
    <property type="term" value="F:acireductone synthase activity"/>
    <property type="evidence" value="ECO:0007669"/>
    <property type="project" value="UniProtKB-EC"/>
</dbReference>
<comment type="subunit">
    <text evidence="6">Monomer.</text>
</comment>
<evidence type="ECO:0000256" key="6">
    <source>
        <dbReference type="HAMAP-Rule" id="MF_03117"/>
    </source>
</evidence>
<dbReference type="GO" id="GO:0019509">
    <property type="term" value="P:L-methionine salvage from methylthioadenosine"/>
    <property type="evidence" value="ECO:0007669"/>
    <property type="project" value="UniProtKB-UniRule"/>
</dbReference>
<protein>
    <recommendedName>
        <fullName evidence="6">Enolase-phosphatase E1</fullName>
        <ecNumber evidence="6">3.1.3.77</ecNumber>
    </recommendedName>
    <alternativeName>
        <fullName evidence="6">2,3-diketo-5-methylthio-1-phosphopentane phosphatase</fullName>
    </alternativeName>
</protein>
<organism evidence="8 9">
    <name type="scientific">Lobosporangium transversale</name>
    <dbReference type="NCBI Taxonomy" id="64571"/>
    <lineage>
        <taxon>Eukaryota</taxon>
        <taxon>Fungi</taxon>
        <taxon>Fungi incertae sedis</taxon>
        <taxon>Mucoromycota</taxon>
        <taxon>Mortierellomycotina</taxon>
        <taxon>Mortierellomycetes</taxon>
        <taxon>Mortierellales</taxon>
        <taxon>Mortierellaceae</taxon>
        <taxon>Lobosporangium</taxon>
    </lineage>
</organism>
<evidence type="ECO:0000256" key="3">
    <source>
        <dbReference type="ARBA" id="ARBA00022801"/>
    </source>
</evidence>
<evidence type="ECO:0000256" key="4">
    <source>
        <dbReference type="ARBA" id="ARBA00022842"/>
    </source>
</evidence>
<accession>A0A1Y2GAL8</accession>
<dbReference type="EMBL" id="MCFF01000049">
    <property type="protein sequence ID" value="ORZ05689.1"/>
    <property type="molecule type" value="Genomic_DNA"/>
</dbReference>
<feature type="binding site" evidence="6">
    <location>
        <begin position="305"/>
        <end position="306"/>
    </location>
    <ligand>
        <name>substrate</name>
    </ligand>
</feature>
<feature type="compositionally biased region" description="Low complexity" evidence="7">
    <location>
        <begin position="15"/>
        <end position="26"/>
    </location>
</feature>
<dbReference type="GO" id="GO:0000287">
    <property type="term" value="F:magnesium ion binding"/>
    <property type="evidence" value="ECO:0007669"/>
    <property type="project" value="UniProtKB-UniRule"/>
</dbReference>
<dbReference type="AlphaFoldDB" id="A0A1Y2GAL8"/>
<dbReference type="Proteomes" id="UP000193648">
    <property type="component" value="Unassembled WGS sequence"/>
</dbReference>
<keyword evidence="4 6" id="KW-0460">Magnesium</keyword>
<gene>
    <name evidence="6" type="primary">UTR4</name>
    <name evidence="8" type="ORF">BCR41DRAFT_361559</name>
</gene>
<dbReference type="GO" id="GO:0005634">
    <property type="term" value="C:nucleus"/>
    <property type="evidence" value="ECO:0007669"/>
    <property type="project" value="UniProtKB-SubCell"/>
</dbReference>
<comment type="catalytic activity">
    <reaction evidence="6">
        <text>5-methylsulfanyl-2,3-dioxopentyl phosphate + H2O = 1,2-dihydroxy-5-(methylsulfanyl)pent-1-en-3-one + phosphate</text>
        <dbReference type="Rhea" id="RHEA:21700"/>
        <dbReference type="ChEBI" id="CHEBI:15377"/>
        <dbReference type="ChEBI" id="CHEBI:43474"/>
        <dbReference type="ChEBI" id="CHEBI:49252"/>
        <dbReference type="ChEBI" id="CHEBI:58828"/>
        <dbReference type="EC" id="3.1.3.77"/>
    </reaction>
</comment>
<dbReference type="SFLD" id="SFLDG01129">
    <property type="entry name" value="C1.5:_HAD__Beta-PGM__Phosphata"/>
    <property type="match status" value="1"/>
</dbReference>
<feature type="compositionally biased region" description="Polar residues" evidence="7">
    <location>
        <begin position="1"/>
        <end position="14"/>
    </location>
</feature>
<dbReference type="STRING" id="64571.A0A1Y2GAL8"/>
<keyword evidence="9" id="KW-1185">Reference proteome</keyword>
<dbReference type="PANTHER" id="PTHR20371:SF1">
    <property type="entry name" value="ENOLASE-PHOSPHATASE E1"/>
    <property type="match status" value="1"/>
</dbReference>
<comment type="similarity">
    <text evidence="6">Belongs to the HAD-like hydrolase superfamily. MasA/MtnC family.</text>
</comment>
<keyword evidence="6" id="KW-0539">Nucleus</keyword>
<dbReference type="Pfam" id="PF00702">
    <property type="entry name" value="Hydrolase"/>
    <property type="match status" value="1"/>
</dbReference>
<sequence length="411" mass="43264">MVLTRSKSNSQGTTAAAPAPAKAISPAKRKGQTSATPASKATKTEKASDISAIKNKTAEATATNSTETPAIVAAENNTANPIQAEAPATTETLTSVDTAATGPATLDMLEASAPPAPTAPTAATIPAPVDVPVLSSTAPVVVSTEEPTVHDGAAKPSTLRPYDAVVSDIEGTTCPIAFVKESLFPYVTSNLADFLKKNWSSDEMKEAVEALRIQASKDIANGLSDATPIAVESADVSSEKVQKDVIASIEWQMKADRKIGALKAFQGYMWKDGYANGDLKGVVYDDVIAAFDNWKAEGKKLYIYSSGSIPAQKLIFGFSEKGDLLHYFSGHYDTSIGQKVEAESYTKIATDIGLEPAKILFLSDNIHEINAAKEAGFQAIVTDRPGNAPLTAADQENNIVVKSFLEIPKAL</sequence>
<keyword evidence="5 6" id="KW-0486">Methionine biosynthesis</keyword>
<dbReference type="HAMAP" id="MF_03117">
    <property type="entry name" value="Salvage_MtnC_euk"/>
    <property type="match status" value="1"/>
</dbReference>
<comment type="subcellular location">
    <subcellularLocation>
        <location evidence="6">Cytoplasm</location>
    </subcellularLocation>
    <subcellularLocation>
        <location evidence="6">Nucleus</location>
    </subcellularLocation>
</comment>
<reference evidence="8 9" key="1">
    <citation type="submission" date="2016-07" db="EMBL/GenBank/DDBJ databases">
        <title>Pervasive Adenine N6-methylation of Active Genes in Fungi.</title>
        <authorList>
            <consortium name="DOE Joint Genome Institute"/>
            <person name="Mondo S.J."/>
            <person name="Dannebaum R.O."/>
            <person name="Kuo R.C."/>
            <person name="Labutti K."/>
            <person name="Haridas S."/>
            <person name="Kuo A."/>
            <person name="Salamov A."/>
            <person name="Ahrendt S.R."/>
            <person name="Lipzen A."/>
            <person name="Sullivan W."/>
            <person name="Andreopoulos W.B."/>
            <person name="Clum A."/>
            <person name="Lindquist E."/>
            <person name="Daum C."/>
            <person name="Ramamoorthy G.K."/>
            <person name="Gryganskyi A."/>
            <person name="Culley D."/>
            <person name="Magnuson J.K."/>
            <person name="James T.Y."/>
            <person name="O'Malley M.A."/>
            <person name="Stajich J.E."/>
            <person name="Spatafora J.W."/>
            <person name="Visel A."/>
            <person name="Grigoriev I.V."/>
        </authorList>
    </citation>
    <scope>NUCLEOTIDE SEQUENCE [LARGE SCALE GENOMIC DNA]</scope>
    <source>
        <strain evidence="8 9">NRRL 3116</strain>
    </source>
</reference>
<feature type="binding site" evidence="6">
    <location>
        <position position="168"/>
    </location>
    <ligand>
        <name>Mg(2+)</name>
        <dbReference type="ChEBI" id="CHEBI:18420"/>
    </ligand>
</feature>
<evidence type="ECO:0000256" key="5">
    <source>
        <dbReference type="ARBA" id="ARBA00023167"/>
    </source>
</evidence>
<dbReference type="SUPFAM" id="SSF56784">
    <property type="entry name" value="HAD-like"/>
    <property type="match status" value="1"/>
</dbReference>
<dbReference type="SFLD" id="SFLDS00003">
    <property type="entry name" value="Haloacid_Dehalogenase"/>
    <property type="match status" value="1"/>
</dbReference>
<dbReference type="FunFam" id="3.40.50.1000:FF:000079">
    <property type="entry name" value="Enolase-phosphatase E1"/>
    <property type="match status" value="1"/>
</dbReference>
<dbReference type="InterPro" id="IPR023214">
    <property type="entry name" value="HAD_sf"/>
</dbReference>
<feature type="binding site" evidence="6">
    <location>
        <position position="364"/>
    </location>
    <ligand>
        <name>Mg(2+)</name>
        <dbReference type="ChEBI" id="CHEBI:18420"/>
    </ligand>
</feature>
<comment type="caution">
    <text evidence="8">The sequence shown here is derived from an EMBL/GenBank/DDBJ whole genome shotgun (WGS) entry which is preliminary data.</text>
</comment>
<dbReference type="OrthoDB" id="272500at2759"/>
<dbReference type="HAMAP" id="MF_01681">
    <property type="entry name" value="Salvage_MtnC"/>
    <property type="match status" value="1"/>
</dbReference>
<feature type="binding site" evidence="6">
    <location>
        <position position="339"/>
    </location>
    <ligand>
        <name>substrate</name>
    </ligand>
</feature>
<feature type="region of interest" description="Disordered" evidence="7">
    <location>
        <begin position="1"/>
        <end position="66"/>
    </location>
</feature>
<comment type="pathway">
    <text evidence="6">Amino-acid biosynthesis; L-methionine biosynthesis via salvage pathway; L-methionine from S-methyl-5-thio-alpha-D-ribose 1-phosphate: step 3/6.</text>
</comment>
<comment type="cofactor">
    <cofactor evidence="6">
        <name>Mg(2+)</name>
        <dbReference type="ChEBI" id="CHEBI:18420"/>
    </cofactor>
    <text evidence="6">Binds 1 Mg(2+) ion per subunit.</text>
</comment>
<dbReference type="FunCoup" id="A0A1Y2GAL8">
    <property type="interactions" value="367"/>
</dbReference>
<dbReference type="CDD" id="cd01629">
    <property type="entry name" value="HAD_EP"/>
    <property type="match status" value="1"/>
</dbReference>
<dbReference type="InterPro" id="IPR006439">
    <property type="entry name" value="HAD-SF_hydro_IA"/>
</dbReference>
<dbReference type="InterPro" id="IPR023943">
    <property type="entry name" value="Enolase-ppase_E1"/>
</dbReference>
<evidence type="ECO:0000313" key="8">
    <source>
        <dbReference type="EMBL" id="ORZ05689.1"/>
    </source>
</evidence>
<dbReference type="EC" id="3.1.3.77" evidence="6"/>
<dbReference type="UniPathway" id="UPA00904">
    <property type="reaction ID" value="UER00876"/>
</dbReference>
<dbReference type="InParanoid" id="A0A1Y2GAL8"/>
<keyword evidence="2 6" id="KW-0479">Metal-binding</keyword>
<name>A0A1Y2GAL8_9FUNG</name>
<feature type="binding site" evidence="6">
    <location>
        <position position="170"/>
    </location>
    <ligand>
        <name>Mg(2+)</name>
        <dbReference type="ChEBI" id="CHEBI:18420"/>
    </ligand>
</feature>
<evidence type="ECO:0000256" key="7">
    <source>
        <dbReference type="SAM" id="MobiDB-lite"/>
    </source>
</evidence>
<keyword evidence="6" id="KW-0963">Cytoplasm</keyword>
<dbReference type="PANTHER" id="PTHR20371">
    <property type="entry name" value="ENOLASE-PHOSPHATASE E1"/>
    <property type="match status" value="1"/>
</dbReference>
<dbReference type="Gene3D" id="1.10.720.60">
    <property type="match status" value="1"/>
</dbReference>
<dbReference type="Gene3D" id="3.40.50.1000">
    <property type="entry name" value="HAD superfamily/HAD-like"/>
    <property type="match status" value="1"/>
</dbReference>
<dbReference type="SFLD" id="SFLDG01133">
    <property type="entry name" value="C1.5.4:_Enolase-phosphatase_Li"/>
    <property type="match status" value="1"/>
</dbReference>